<name>A0A9P5YIV9_9AGAR</name>
<protein>
    <submittedName>
        <fullName evidence="2">Uncharacterized protein</fullName>
    </submittedName>
</protein>
<feature type="non-terminal residue" evidence="2">
    <location>
        <position position="1"/>
    </location>
</feature>
<organism evidence="2 3">
    <name type="scientific">Pholiota conissans</name>
    <dbReference type="NCBI Taxonomy" id="109636"/>
    <lineage>
        <taxon>Eukaryota</taxon>
        <taxon>Fungi</taxon>
        <taxon>Dikarya</taxon>
        <taxon>Basidiomycota</taxon>
        <taxon>Agaricomycotina</taxon>
        <taxon>Agaricomycetes</taxon>
        <taxon>Agaricomycetidae</taxon>
        <taxon>Agaricales</taxon>
        <taxon>Agaricineae</taxon>
        <taxon>Strophariaceae</taxon>
        <taxon>Pholiota</taxon>
    </lineage>
</organism>
<reference evidence="2" key="1">
    <citation type="submission" date="2020-11" db="EMBL/GenBank/DDBJ databases">
        <authorList>
            <consortium name="DOE Joint Genome Institute"/>
            <person name="Ahrendt S."/>
            <person name="Riley R."/>
            <person name="Andreopoulos W."/>
            <person name="Labutti K."/>
            <person name="Pangilinan J."/>
            <person name="Ruiz-Duenas F.J."/>
            <person name="Barrasa J.M."/>
            <person name="Sanchez-Garcia M."/>
            <person name="Camarero S."/>
            <person name="Miyauchi S."/>
            <person name="Serrano A."/>
            <person name="Linde D."/>
            <person name="Babiker R."/>
            <person name="Drula E."/>
            <person name="Ayuso-Fernandez I."/>
            <person name="Pacheco R."/>
            <person name="Padilla G."/>
            <person name="Ferreira P."/>
            <person name="Barriuso J."/>
            <person name="Kellner H."/>
            <person name="Castanera R."/>
            <person name="Alfaro M."/>
            <person name="Ramirez L."/>
            <person name="Pisabarro A.G."/>
            <person name="Kuo A."/>
            <person name="Tritt A."/>
            <person name="Lipzen A."/>
            <person name="He G."/>
            <person name="Yan M."/>
            <person name="Ng V."/>
            <person name="Cullen D."/>
            <person name="Martin F."/>
            <person name="Rosso M.-N."/>
            <person name="Henrissat B."/>
            <person name="Hibbett D."/>
            <person name="Martinez A.T."/>
            <person name="Grigoriev I.V."/>
        </authorList>
    </citation>
    <scope>NUCLEOTIDE SEQUENCE</scope>
    <source>
        <strain evidence="2">CIRM-BRFM 674</strain>
    </source>
</reference>
<evidence type="ECO:0000313" key="2">
    <source>
        <dbReference type="EMBL" id="KAF9470119.1"/>
    </source>
</evidence>
<comment type="caution">
    <text evidence="2">The sequence shown here is derived from an EMBL/GenBank/DDBJ whole genome shotgun (WGS) entry which is preliminary data.</text>
</comment>
<gene>
    <name evidence="2" type="ORF">BDN70DRAFT_902374</name>
</gene>
<accession>A0A9P5YIV9</accession>
<evidence type="ECO:0000313" key="3">
    <source>
        <dbReference type="Proteomes" id="UP000807469"/>
    </source>
</evidence>
<feature type="region of interest" description="Disordered" evidence="1">
    <location>
        <begin position="104"/>
        <end position="145"/>
    </location>
</feature>
<dbReference type="EMBL" id="MU156276">
    <property type="protein sequence ID" value="KAF9470119.1"/>
    <property type="molecule type" value="Genomic_DNA"/>
</dbReference>
<feature type="region of interest" description="Disordered" evidence="1">
    <location>
        <begin position="157"/>
        <end position="181"/>
    </location>
</feature>
<dbReference type="Proteomes" id="UP000807469">
    <property type="component" value="Unassembled WGS sequence"/>
</dbReference>
<sequence>VQRVLATNVPGGNRLSCAFRTTSKTTEFFIDESLMPPPVMYLRNRRTHSVFRDPHNDTAPASNPLVTVAPANNSDTKPFTFGLRSNNPFAPDQPRQETAATIPKHVKFGPPSGPPTTRASSSTTSANGSNTAVASSAPSTSNSNRVATLQTLVDRYGAPVERSVEEDVDGEESDKSSGSSEVFDILVGSMLGDNWILGRN</sequence>
<keyword evidence="3" id="KW-1185">Reference proteome</keyword>
<evidence type="ECO:0000256" key="1">
    <source>
        <dbReference type="SAM" id="MobiDB-lite"/>
    </source>
</evidence>
<dbReference type="AlphaFoldDB" id="A0A9P5YIV9"/>
<feature type="compositionally biased region" description="Low complexity" evidence="1">
    <location>
        <begin position="115"/>
        <end position="137"/>
    </location>
</feature>
<proteinExistence type="predicted"/>